<keyword evidence="3" id="KW-0540">Nuclease</keyword>
<dbReference type="InterPro" id="IPR041454">
    <property type="entry name" value="BsuBI/PstI_N"/>
</dbReference>
<keyword evidence="3" id="KW-0255">Endonuclease</keyword>
<evidence type="ECO:0000259" key="1">
    <source>
        <dbReference type="Pfam" id="PF06616"/>
    </source>
</evidence>
<dbReference type="EMBL" id="NMYC01000005">
    <property type="protein sequence ID" value="PLS26531.1"/>
    <property type="molecule type" value="Genomic_DNA"/>
</dbReference>
<keyword evidence="4" id="KW-1185">Reference proteome</keyword>
<dbReference type="OrthoDB" id="9798907at2"/>
<dbReference type="Pfam" id="PF17728">
    <property type="entry name" value="BsuBI_PstI_RE_N"/>
    <property type="match status" value="1"/>
</dbReference>
<evidence type="ECO:0000313" key="3">
    <source>
        <dbReference type="EMBL" id="PLS26531.1"/>
    </source>
</evidence>
<dbReference type="InterPro" id="IPR009528">
    <property type="entry name" value="Restrct_endonuc_II_BsuBI_C"/>
</dbReference>
<gene>
    <name evidence="3" type="ORF">CGZ88_1016</name>
</gene>
<dbReference type="Proteomes" id="UP000234935">
    <property type="component" value="Unassembled WGS sequence"/>
</dbReference>
<sequence>MGRDELIADAIAVLCEFGVGKEQQNERSAMTLLALLQLKPGDDWQNASAPMLTTRDIMDWIRDWYGVDYKPNTRETIRRFTLHQFIIAKLVEENADRPDRPINSPKWNYRVTADALAALRRRNEQVFEKLIERFLAEHESYQSLAAERKAMPKTPVSLPSGATLQLSPSGQSVLIKAIVEEMLPRFVPHCRIAYIDDTDHQHGTVDADLMDELGISLRARDKAPDVIAWDVARRWLFLIEAASTHGPVDVTRKQELRSLFSDQWEEVVLVSAFPTRKVMRKYLAVLAWETEAWCADAPEHMIHFDGSRFMGPYGE</sequence>
<proteinExistence type="predicted"/>
<dbReference type="Pfam" id="PF06616">
    <property type="entry name" value="BsuBI_PstI_RE"/>
    <property type="match status" value="1"/>
</dbReference>
<organism evidence="3 4">
    <name type="scientific">Bifidobacterium anseris</name>
    <dbReference type="NCBI Taxonomy" id="2020963"/>
    <lineage>
        <taxon>Bacteria</taxon>
        <taxon>Bacillati</taxon>
        <taxon>Actinomycetota</taxon>
        <taxon>Actinomycetes</taxon>
        <taxon>Bifidobacteriales</taxon>
        <taxon>Bifidobacteriaceae</taxon>
        <taxon>Bifidobacterium</taxon>
    </lineage>
</organism>
<reference evidence="3 4" key="1">
    <citation type="submission" date="2017-07" db="EMBL/GenBank/DDBJ databases">
        <title>Bifidobacterium novel species.</title>
        <authorList>
            <person name="Lugli G.A."/>
            <person name="Milani C."/>
            <person name="Duranti S."/>
            <person name="Mangifesta M."/>
        </authorList>
    </citation>
    <scope>NUCLEOTIDE SEQUENCE [LARGE SCALE GENOMIC DNA]</scope>
    <source>
        <strain evidence="4">Goo31D</strain>
    </source>
</reference>
<accession>A0A2N5IX48</accession>
<protein>
    <submittedName>
        <fullName evidence="3">Restriction endonuclease BsuBI</fullName>
    </submittedName>
</protein>
<dbReference type="RefSeq" id="WP_026644962.1">
    <property type="nucleotide sequence ID" value="NZ_NMYC01000005.1"/>
</dbReference>
<dbReference type="REBASE" id="384688">
    <property type="entry name" value="Ban31DORF1017P"/>
</dbReference>
<dbReference type="AlphaFoldDB" id="A0A2N5IX48"/>
<feature type="domain" description="BsuBI/PstI restriction endonuclease" evidence="1">
    <location>
        <begin position="155"/>
        <end position="306"/>
    </location>
</feature>
<keyword evidence="3" id="KW-0378">Hydrolase</keyword>
<feature type="domain" description="BsuBI/PstI restriction endonuclease HTH" evidence="2">
    <location>
        <begin position="6"/>
        <end position="139"/>
    </location>
</feature>
<evidence type="ECO:0000313" key="4">
    <source>
        <dbReference type="Proteomes" id="UP000234935"/>
    </source>
</evidence>
<comment type="caution">
    <text evidence="3">The sequence shown here is derived from an EMBL/GenBank/DDBJ whole genome shotgun (WGS) entry which is preliminary data.</text>
</comment>
<dbReference type="GO" id="GO:0000287">
    <property type="term" value="F:magnesium ion binding"/>
    <property type="evidence" value="ECO:0007669"/>
    <property type="project" value="InterPro"/>
</dbReference>
<dbReference type="InterPro" id="IPR041962">
    <property type="entry name" value="BsuBI/PstI_N_sf"/>
</dbReference>
<evidence type="ECO:0000259" key="2">
    <source>
        <dbReference type="Pfam" id="PF17728"/>
    </source>
</evidence>
<dbReference type="Gene3D" id="3.40.1350.80">
    <property type="match status" value="1"/>
</dbReference>
<dbReference type="GO" id="GO:0009307">
    <property type="term" value="P:DNA restriction-modification system"/>
    <property type="evidence" value="ECO:0007669"/>
    <property type="project" value="InterPro"/>
</dbReference>
<dbReference type="GO" id="GO:0003677">
    <property type="term" value="F:DNA binding"/>
    <property type="evidence" value="ECO:0007669"/>
    <property type="project" value="InterPro"/>
</dbReference>
<dbReference type="InterPro" id="IPR041963">
    <property type="entry name" value="BsuBI/PstI_C_sf"/>
</dbReference>
<dbReference type="GO" id="GO:0009036">
    <property type="term" value="F:type II site-specific deoxyribonuclease activity"/>
    <property type="evidence" value="ECO:0007669"/>
    <property type="project" value="InterPro"/>
</dbReference>
<dbReference type="Gene3D" id="1.10.10.1820">
    <property type="entry name" value="BsuBI/PstI restriction endonuclease-like"/>
    <property type="match status" value="1"/>
</dbReference>
<name>A0A2N5IX48_9BIFI</name>